<dbReference type="EMBL" id="JAWDJX010000021">
    <property type="protein sequence ID" value="KAK3052271.1"/>
    <property type="molecule type" value="Genomic_DNA"/>
</dbReference>
<evidence type="ECO:0000259" key="2">
    <source>
        <dbReference type="Pfam" id="PF12697"/>
    </source>
</evidence>
<reference evidence="3" key="1">
    <citation type="submission" date="2023-04" db="EMBL/GenBank/DDBJ databases">
        <title>Black Yeasts Isolated from many extreme environments.</title>
        <authorList>
            <person name="Coleine C."/>
            <person name="Stajich J.E."/>
            <person name="Selbmann L."/>
        </authorList>
    </citation>
    <scope>NUCLEOTIDE SEQUENCE</scope>
    <source>
        <strain evidence="3">CCFEE 5312</strain>
    </source>
</reference>
<dbReference type="Gene3D" id="3.40.50.1820">
    <property type="entry name" value="alpha/beta hydrolase"/>
    <property type="match status" value="1"/>
</dbReference>
<organism evidence="3 4">
    <name type="scientific">Extremus antarcticus</name>
    <dbReference type="NCBI Taxonomy" id="702011"/>
    <lineage>
        <taxon>Eukaryota</taxon>
        <taxon>Fungi</taxon>
        <taxon>Dikarya</taxon>
        <taxon>Ascomycota</taxon>
        <taxon>Pezizomycotina</taxon>
        <taxon>Dothideomycetes</taxon>
        <taxon>Dothideomycetidae</taxon>
        <taxon>Mycosphaerellales</taxon>
        <taxon>Extremaceae</taxon>
        <taxon>Extremus</taxon>
    </lineage>
</organism>
<accession>A0AAJ0DL41</accession>
<sequence length="400" mass="44509">MIFTSLKHVAIAVSTLAAMYIGLLGLLTTPWFQAHVVYLHAISMTWFKDLNVPEVFGFLHNQVTPLNIQSGAPETLYTLHTLPVELYRQHEDELLAQPSGFVKDWESRLTFRLLLDGSDARLVIHFHDAGGTVGSGYRTPNYRAVSAGQPDKIHVLTFDYRGFGRTPGTPTEEEIITDALAVVNWALNVASIPPSRILIFSQSLGTAVNTAVAEHYALQIPAVIAGTIPILGPLTKIPLVFDYLRSFIRDKWSTNTRTASYVRASEVSGSRYRVTIIHAEDEYDIPWRHTPVVFWHAISGTLLDGLDGYEYVHQMKSKIRKDLGAAGSVVEWKTEHGIIREEILKHGLHDLVMGSRAPQSCHLQLCVSLAEDAAILEVSACIYSHIIHFPLPAMDHESQT</sequence>
<comment type="caution">
    <text evidence="3">The sequence shown here is derived from an EMBL/GenBank/DDBJ whole genome shotgun (WGS) entry which is preliminary data.</text>
</comment>
<evidence type="ECO:0000313" key="4">
    <source>
        <dbReference type="Proteomes" id="UP001271007"/>
    </source>
</evidence>
<dbReference type="PANTHER" id="PTHR12277">
    <property type="entry name" value="ALPHA/BETA HYDROLASE DOMAIN-CONTAINING PROTEIN"/>
    <property type="match status" value="1"/>
</dbReference>
<feature type="transmembrane region" description="Helical" evidence="1">
    <location>
        <begin position="9"/>
        <end position="32"/>
    </location>
</feature>
<dbReference type="SUPFAM" id="SSF53474">
    <property type="entry name" value="alpha/beta-Hydrolases"/>
    <property type="match status" value="1"/>
</dbReference>
<keyword evidence="1" id="KW-1133">Transmembrane helix</keyword>
<dbReference type="PANTHER" id="PTHR12277:SF81">
    <property type="entry name" value="PROTEIN ABHD13"/>
    <property type="match status" value="1"/>
</dbReference>
<protein>
    <recommendedName>
        <fullName evidence="2">AB hydrolase-1 domain-containing protein</fullName>
    </recommendedName>
</protein>
<dbReference type="Pfam" id="PF12697">
    <property type="entry name" value="Abhydrolase_6"/>
    <property type="match status" value="1"/>
</dbReference>
<dbReference type="InterPro" id="IPR029058">
    <property type="entry name" value="AB_hydrolase_fold"/>
</dbReference>
<name>A0AAJ0DL41_9PEZI</name>
<evidence type="ECO:0000256" key="1">
    <source>
        <dbReference type="SAM" id="Phobius"/>
    </source>
</evidence>
<proteinExistence type="predicted"/>
<gene>
    <name evidence="3" type="ORF">LTR09_006481</name>
</gene>
<dbReference type="InterPro" id="IPR000073">
    <property type="entry name" value="AB_hydrolase_1"/>
</dbReference>
<feature type="domain" description="AB hydrolase-1" evidence="2">
    <location>
        <begin position="126"/>
        <end position="256"/>
    </location>
</feature>
<keyword evidence="1" id="KW-0472">Membrane</keyword>
<dbReference type="Proteomes" id="UP001271007">
    <property type="component" value="Unassembled WGS sequence"/>
</dbReference>
<keyword evidence="1" id="KW-0812">Transmembrane</keyword>
<dbReference type="AlphaFoldDB" id="A0AAJ0DL41"/>
<evidence type="ECO:0000313" key="3">
    <source>
        <dbReference type="EMBL" id="KAK3052271.1"/>
    </source>
</evidence>
<keyword evidence="4" id="KW-1185">Reference proteome</keyword>